<feature type="signal peptide" evidence="3">
    <location>
        <begin position="1"/>
        <end position="17"/>
    </location>
</feature>
<dbReference type="GO" id="GO:0004309">
    <property type="term" value="F:exopolyphosphatase activity"/>
    <property type="evidence" value="ECO:0007669"/>
    <property type="project" value="TreeGrafter"/>
</dbReference>
<dbReference type="GO" id="GO:0000324">
    <property type="term" value="C:fungal-type vacuole"/>
    <property type="evidence" value="ECO:0007669"/>
    <property type="project" value="TreeGrafter"/>
</dbReference>
<evidence type="ECO:0000256" key="1">
    <source>
        <dbReference type="ARBA" id="ARBA00022801"/>
    </source>
</evidence>
<evidence type="ECO:0000259" key="4">
    <source>
        <dbReference type="Pfam" id="PF00149"/>
    </source>
</evidence>
<reference evidence="5 6" key="1">
    <citation type="submission" date="2014-04" db="EMBL/GenBank/DDBJ databases">
        <authorList>
            <consortium name="DOE Joint Genome Institute"/>
            <person name="Kuo A."/>
            <person name="Kohler A."/>
            <person name="Jargeat P."/>
            <person name="Nagy L.G."/>
            <person name="Floudas D."/>
            <person name="Copeland A."/>
            <person name="Barry K.W."/>
            <person name="Cichocki N."/>
            <person name="Veneault-Fourrey C."/>
            <person name="LaButti K."/>
            <person name="Lindquist E.A."/>
            <person name="Lipzen A."/>
            <person name="Lundell T."/>
            <person name="Morin E."/>
            <person name="Murat C."/>
            <person name="Sun H."/>
            <person name="Tunlid A."/>
            <person name="Henrissat B."/>
            <person name="Grigoriev I.V."/>
            <person name="Hibbett D.S."/>
            <person name="Martin F."/>
            <person name="Nordberg H.P."/>
            <person name="Cantor M.N."/>
            <person name="Hua S.X."/>
        </authorList>
    </citation>
    <scope>NUCLEOTIDE SEQUENCE [LARGE SCALE GENOMIC DNA]</scope>
    <source>
        <strain evidence="5 6">Ve08.2h10</strain>
    </source>
</reference>
<dbReference type="InterPro" id="IPR029052">
    <property type="entry name" value="Metallo-depent_PP-like"/>
</dbReference>
<proteinExistence type="predicted"/>
<reference evidence="6" key="2">
    <citation type="submission" date="2015-01" db="EMBL/GenBank/DDBJ databases">
        <title>Evolutionary Origins and Diversification of the Mycorrhizal Mutualists.</title>
        <authorList>
            <consortium name="DOE Joint Genome Institute"/>
            <consortium name="Mycorrhizal Genomics Consortium"/>
            <person name="Kohler A."/>
            <person name="Kuo A."/>
            <person name="Nagy L.G."/>
            <person name="Floudas D."/>
            <person name="Copeland A."/>
            <person name="Barry K.W."/>
            <person name="Cichocki N."/>
            <person name="Veneault-Fourrey C."/>
            <person name="LaButti K."/>
            <person name="Lindquist E.A."/>
            <person name="Lipzen A."/>
            <person name="Lundell T."/>
            <person name="Morin E."/>
            <person name="Murat C."/>
            <person name="Riley R."/>
            <person name="Ohm R."/>
            <person name="Sun H."/>
            <person name="Tunlid A."/>
            <person name="Henrissat B."/>
            <person name="Grigoriev I.V."/>
            <person name="Hibbett D.S."/>
            <person name="Martin F."/>
        </authorList>
    </citation>
    <scope>NUCLEOTIDE SEQUENCE [LARGE SCALE GENOMIC DNA]</scope>
    <source>
        <strain evidence="6">Ve08.2h10</strain>
    </source>
</reference>
<keyword evidence="3" id="KW-0732">Signal</keyword>
<dbReference type="PANTHER" id="PTHR10340">
    <property type="entry name" value="SPHINGOMYELIN PHOSPHODIESTERASE"/>
    <property type="match status" value="1"/>
</dbReference>
<accession>A0A0D0EB50</accession>
<dbReference type="GO" id="GO:0008081">
    <property type="term" value="F:phosphoric diester hydrolase activity"/>
    <property type="evidence" value="ECO:0007669"/>
    <property type="project" value="TreeGrafter"/>
</dbReference>
<dbReference type="PANTHER" id="PTHR10340:SF55">
    <property type="entry name" value="ENDOPOLYPHOSPHATASE"/>
    <property type="match status" value="1"/>
</dbReference>
<evidence type="ECO:0000313" key="6">
    <source>
        <dbReference type="Proteomes" id="UP000054538"/>
    </source>
</evidence>
<dbReference type="Gene3D" id="3.60.21.10">
    <property type="match status" value="1"/>
</dbReference>
<dbReference type="FunCoup" id="A0A0D0EB50">
    <property type="interactions" value="54"/>
</dbReference>
<dbReference type="AlphaFoldDB" id="A0A0D0EB50"/>
<dbReference type="InParanoid" id="A0A0D0EB50"/>
<gene>
    <name evidence="5" type="ORF">PAXRUDRAFT_825228</name>
</gene>
<sequence>MLKLVLLLLGLCPFAVGLPAQVLLNNSPAAQTLRVPLDQHQTLPVNAGKTDRRLHGRFLHITDMHPDPYYLPGSSPSTYCHRMKPKKKKRAGYYGTPFNECDSPLALTNFTLDYLEDHWSDDIDFVIWTGDSSRHEDDDKLPRPLDEIYDLNRLVARQMQELFLSKGIPVVPSLGNNDIWPHNTLLPGPNDITRTFSLIWSNFIPQSSLGSFLQGGYYSVEVIPDSVAVISLNTMYYYDSNKAVKGCPLSDPNDPGNLQFDWLDEQLETFRSRQMQVWVIGHIPASNEHYFPECYYRYVELSLRFQDTILGHLFGHQNIDHFFFLEADDLFHGLEIKSESLASSDTLFETLITDFAALPDSQADIDYDHYAVVNVNPSVVPNPYLPSFRVFAYNVTGLANVLVSGAGHDPYQEDMRTLQRRNRAPHNHGSDAGDCEKAKSWRCRLERPWGSNAESPSRKNTLWSPLGYAQYYMPKLKEYDEDNEPEFELEYVTFPLSKLQTGGEAMGGDESLPPLIPSRNLPEELHHGGGGLKSKYAPYNLDDLTIPSWLDLAWRLGQRQEKKLRKRFRKYMYMGGEES</sequence>
<dbReference type="InterPro" id="IPR004843">
    <property type="entry name" value="Calcineurin-like_PHP"/>
</dbReference>
<dbReference type="HOGENOM" id="CLU_013424_2_0_1"/>
<protein>
    <recommendedName>
        <fullName evidence="4">Calcineurin-like phosphoesterase domain-containing protein</fullName>
    </recommendedName>
</protein>
<dbReference type="OrthoDB" id="348678at2759"/>
<name>A0A0D0EB50_9AGAM</name>
<dbReference type="Pfam" id="PF00149">
    <property type="entry name" value="Metallophos"/>
    <property type="match status" value="1"/>
</dbReference>
<dbReference type="GO" id="GO:0000298">
    <property type="term" value="F:endopolyphosphatase activity"/>
    <property type="evidence" value="ECO:0007669"/>
    <property type="project" value="TreeGrafter"/>
</dbReference>
<dbReference type="Proteomes" id="UP000054538">
    <property type="component" value="Unassembled WGS sequence"/>
</dbReference>
<keyword evidence="2" id="KW-0325">Glycoprotein</keyword>
<feature type="chain" id="PRO_5002209425" description="Calcineurin-like phosphoesterase domain-containing protein" evidence="3">
    <location>
        <begin position="18"/>
        <end position="579"/>
    </location>
</feature>
<evidence type="ECO:0000256" key="2">
    <source>
        <dbReference type="ARBA" id="ARBA00023180"/>
    </source>
</evidence>
<keyword evidence="1" id="KW-0378">Hydrolase</keyword>
<evidence type="ECO:0000313" key="5">
    <source>
        <dbReference type="EMBL" id="KIK97145.1"/>
    </source>
</evidence>
<keyword evidence="6" id="KW-1185">Reference proteome</keyword>
<dbReference type="STRING" id="930991.A0A0D0EB50"/>
<feature type="domain" description="Calcineurin-like phosphoesterase" evidence="4">
    <location>
        <begin position="57"/>
        <end position="291"/>
    </location>
</feature>
<evidence type="ECO:0000256" key="3">
    <source>
        <dbReference type="SAM" id="SignalP"/>
    </source>
</evidence>
<dbReference type="GO" id="GO:0005615">
    <property type="term" value="C:extracellular space"/>
    <property type="evidence" value="ECO:0007669"/>
    <property type="project" value="TreeGrafter"/>
</dbReference>
<dbReference type="InterPro" id="IPR041805">
    <property type="entry name" value="ASMase/PPN1_MPP"/>
</dbReference>
<dbReference type="CDD" id="cd00842">
    <property type="entry name" value="MPP_ASMase"/>
    <property type="match status" value="1"/>
</dbReference>
<dbReference type="GO" id="GO:0006798">
    <property type="term" value="P:polyphosphate catabolic process"/>
    <property type="evidence" value="ECO:0007669"/>
    <property type="project" value="TreeGrafter"/>
</dbReference>
<dbReference type="EMBL" id="KN824950">
    <property type="protein sequence ID" value="KIK97145.1"/>
    <property type="molecule type" value="Genomic_DNA"/>
</dbReference>
<organism evidence="5 6">
    <name type="scientific">Paxillus rubicundulus Ve08.2h10</name>
    <dbReference type="NCBI Taxonomy" id="930991"/>
    <lineage>
        <taxon>Eukaryota</taxon>
        <taxon>Fungi</taxon>
        <taxon>Dikarya</taxon>
        <taxon>Basidiomycota</taxon>
        <taxon>Agaricomycotina</taxon>
        <taxon>Agaricomycetes</taxon>
        <taxon>Agaricomycetidae</taxon>
        <taxon>Boletales</taxon>
        <taxon>Paxilineae</taxon>
        <taxon>Paxillaceae</taxon>
        <taxon>Paxillus</taxon>
    </lineage>
</organism>
<dbReference type="SUPFAM" id="SSF56300">
    <property type="entry name" value="Metallo-dependent phosphatases"/>
    <property type="match status" value="1"/>
</dbReference>